<dbReference type="AlphaFoldDB" id="A0A1I5SEH3"/>
<dbReference type="STRING" id="587909.SAMN05421810_103114"/>
<dbReference type="RefSeq" id="WP_092529801.1">
    <property type="nucleotide sequence ID" value="NZ_FOWW01000003.1"/>
</dbReference>
<accession>A0A1I5SEH3</accession>
<dbReference type="PANTHER" id="PTHR18640">
    <property type="entry name" value="SOLUTE CARRIER FAMILY 10 MEMBER 7"/>
    <property type="match status" value="1"/>
</dbReference>
<feature type="transmembrane region" description="Helical" evidence="1">
    <location>
        <begin position="128"/>
        <end position="153"/>
    </location>
</feature>
<evidence type="ECO:0000313" key="3">
    <source>
        <dbReference type="Proteomes" id="UP000198727"/>
    </source>
</evidence>
<organism evidence="2 3">
    <name type="scientific">Amycolatopsis arida</name>
    <dbReference type="NCBI Taxonomy" id="587909"/>
    <lineage>
        <taxon>Bacteria</taxon>
        <taxon>Bacillati</taxon>
        <taxon>Actinomycetota</taxon>
        <taxon>Actinomycetes</taxon>
        <taxon>Pseudonocardiales</taxon>
        <taxon>Pseudonocardiaceae</taxon>
        <taxon>Amycolatopsis</taxon>
    </lineage>
</organism>
<evidence type="ECO:0000313" key="2">
    <source>
        <dbReference type="EMBL" id="SFP69120.1"/>
    </source>
</evidence>
<proteinExistence type="predicted"/>
<keyword evidence="3" id="KW-1185">Reference proteome</keyword>
<reference evidence="3" key="1">
    <citation type="submission" date="2016-10" db="EMBL/GenBank/DDBJ databases">
        <authorList>
            <person name="Varghese N."/>
            <person name="Submissions S."/>
        </authorList>
    </citation>
    <scope>NUCLEOTIDE SEQUENCE [LARGE SCALE GENOMIC DNA]</scope>
    <source>
        <strain evidence="3">CGMCC 4.5579</strain>
    </source>
</reference>
<dbReference type="GO" id="GO:0005886">
    <property type="term" value="C:plasma membrane"/>
    <property type="evidence" value="ECO:0007669"/>
    <property type="project" value="TreeGrafter"/>
</dbReference>
<sequence>MLKRLTRIVDPYIVAILLTVAIASLLPARGAAAGAVDGTAETAVALLFFLYGARLSPQAVLEGIRHWRLHIVVLVSTFVLFPLLGLAAHALVPAVLTPELYIGLVFLCALPSTVQSSIAFTSIARGNVAAAICGASLSNLLGIVLTPLIVGLLLATSGGLSAEPILDIAVQLLLPFVAGQLLRRWIGDWIARHRRVLGLADKGAILLVVYSAFSQGVQAGIWQQLPVPRLLGLVAVNVVLLGVVLLATGYGSRWLGFPREDRIAIVFCGSKKSLASGVPMAAVLFADQSVGLIVLPLMLFHQIQLMACAALARRYAAAPARSVAVAPAPAS</sequence>
<gene>
    <name evidence="2" type="ORF">SAMN05421810_103114</name>
</gene>
<dbReference type="Gene3D" id="1.20.1530.20">
    <property type="match status" value="1"/>
</dbReference>
<dbReference type="Proteomes" id="UP000198727">
    <property type="component" value="Unassembled WGS sequence"/>
</dbReference>
<feature type="transmembrane region" description="Helical" evidence="1">
    <location>
        <begin position="165"/>
        <end position="182"/>
    </location>
</feature>
<dbReference type="PIRSF" id="PIRSF026166">
    <property type="entry name" value="UCP026166"/>
    <property type="match status" value="1"/>
</dbReference>
<name>A0A1I5SEH3_9PSEU</name>
<feature type="transmembrane region" description="Helical" evidence="1">
    <location>
        <begin position="100"/>
        <end position="121"/>
    </location>
</feature>
<dbReference type="InterPro" id="IPR016833">
    <property type="entry name" value="Put_Na-Bile_cotransptr"/>
</dbReference>
<feature type="transmembrane region" description="Helical" evidence="1">
    <location>
        <begin position="230"/>
        <end position="251"/>
    </location>
</feature>
<keyword evidence="1" id="KW-0812">Transmembrane</keyword>
<keyword evidence="1" id="KW-0472">Membrane</keyword>
<dbReference type="EMBL" id="FOWW01000003">
    <property type="protein sequence ID" value="SFP69120.1"/>
    <property type="molecule type" value="Genomic_DNA"/>
</dbReference>
<dbReference type="Pfam" id="PF13593">
    <property type="entry name" value="SBF_like"/>
    <property type="match status" value="1"/>
</dbReference>
<feature type="transmembrane region" description="Helical" evidence="1">
    <location>
        <begin position="12"/>
        <end position="32"/>
    </location>
</feature>
<protein>
    <submittedName>
        <fullName evidence="2">Solute carrier family 10 (Sodium/bile acid cotransporter), member 7</fullName>
    </submittedName>
</protein>
<feature type="transmembrane region" description="Helical" evidence="1">
    <location>
        <begin position="292"/>
        <end position="312"/>
    </location>
</feature>
<dbReference type="OrthoDB" id="9792271at2"/>
<keyword evidence="1" id="KW-1133">Transmembrane helix</keyword>
<evidence type="ECO:0000256" key="1">
    <source>
        <dbReference type="SAM" id="Phobius"/>
    </source>
</evidence>
<dbReference type="PANTHER" id="PTHR18640:SF5">
    <property type="entry name" value="SODIUM_BILE ACID COTRANSPORTER 7"/>
    <property type="match status" value="1"/>
</dbReference>
<feature type="transmembrane region" description="Helical" evidence="1">
    <location>
        <begin position="38"/>
        <end position="55"/>
    </location>
</feature>
<feature type="transmembrane region" description="Helical" evidence="1">
    <location>
        <begin position="67"/>
        <end position="88"/>
    </location>
</feature>
<dbReference type="InterPro" id="IPR038770">
    <property type="entry name" value="Na+/solute_symporter_sf"/>
</dbReference>